<protein>
    <submittedName>
        <fullName evidence="1">Uncharacterized protein</fullName>
    </submittedName>
</protein>
<dbReference type="GeneID" id="26647257"/>
<reference evidence="1 2" key="1">
    <citation type="submission" date="2015-08" db="EMBL/GenBank/DDBJ databases">
        <title>The Complete Genome of Citrobacter freundii Myophage Margaery.</title>
        <authorList>
            <person name="Yi D."/>
            <person name="Cadungog J.N."/>
            <person name="Cahill J.L."/>
            <person name="Rasche E.S."/>
            <person name="Everett G.F.K."/>
        </authorList>
    </citation>
    <scope>NUCLEOTIDE SEQUENCE [LARGE SCALE GENOMIC DNA]</scope>
</reference>
<name>A0A0M4S5V5_9CAUD</name>
<organism evidence="1 2">
    <name type="scientific">Citrobacter phage Margaery</name>
    <dbReference type="NCBI Taxonomy" id="1701810"/>
    <lineage>
        <taxon>Viruses</taxon>
        <taxon>Duplodnaviria</taxon>
        <taxon>Heunggongvirae</taxon>
        <taxon>Uroviricota</taxon>
        <taxon>Caudoviricetes</taxon>
        <taxon>Pantevenvirales</taxon>
        <taxon>Straboviridae</taxon>
        <taxon>Pseudotevenvirus</taxon>
        <taxon>Pseudotevenvirus margaery</taxon>
    </lineage>
</organism>
<proteinExistence type="predicted"/>
<dbReference type="Proteomes" id="UP000201970">
    <property type="component" value="Segment"/>
</dbReference>
<gene>
    <name evidence="1" type="ORF">CPT_Margaery73</name>
</gene>
<dbReference type="RefSeq" id="YP_009194888.1">
    <property type="nucleotide sequence ID" value="NC_028755.1"/>
</dbReference>
<keyword evidence="2" id="KW-1185">Reference proteome</keyword>
<sequence length="59" mass="6986">MQKIKIRITDSNIFSDLTAGKVYDAIRIKDQLWICSDWSIFVNLHTEANRELIEYEIVK</sequence>
<dbReference type="EMBL" id="KT381880">
    <property type="protein sequence ID" value="ALF01762.1"/>
    <property type="molecule type" value="Genomic_DNA"/>
</dbReference>
<evidence type="ECO:0000313" key="1">
    <source>
        <dbReference type="EMBL" id="ALF01762.1"/>
    </source>
</evidence>
<accession>A0A0M4S5V5</accession>
<dbReference type="KEGG" id="vg:26647257"/>
<evidence type="ECO:0000313" key="2">
    <source>
        <dbReference type="Proteomes" id="UP000201970"/>
    </source>
</evidence>